<dbReference type="AlphaFoldDB" id="A0A7I9VI59"/>
<feature type="chain" id="PRO_5029781021" description="HMA domain-containing protein" evidence="2">
    <location>
        <begin position="21"/>
        <end position="129"/>
    </location>
</feature>
<dbReference type="Proteomes" id="UP000503640">
    <property type="component" value="Unassembled WGS sequence"/>
</dbReference>
<dbReference type="PANTHER" id="PTHR46594:SF4">
    <property type="entry name" value="P-TYPE CATION-TRANSPORTING ATPASE"/>
    <property type="match status" value="1"/>
</dbReference>
<keyword evidence="1" id="KW-0479">Metal-binding</keyword>
<comment type="caution">
    <text evidence="4">The sequence shown here is derived from an EMBL/GenBank/DDBJ whole genome shotgun (WGS) entry which is preliminary data.</text>
</comment>
<dbReference type="PROSITE" id="PS50846">
    <property type="entry name" value="HMA_2"/>
    <property type="match status" value="1"/>
</dbReference>
<dbReference type="CDD" id="cd00371">
    <property type="entry name" value="HMA"/>
    <property type="match status" value="1"/>
</dbReference>
<accession>A0A7I9VI59</accession>
<dbReference type="InterPro" id="IPR006121">
    <property type="entry name" value="HMA_dom"/>
</dbReference>
<dbReference type="PROSITE" id="PS51257">
    <property type="entry name" value="PROKAR_LIPOPROTEIN"/>
    <property type="match status" value="1"/>
</dbReference>
<evidence type="ECO:0000313" key="5">
    <source>
        <dbReference type="Proteomes" id="UP000503640"/>
    </source>
</evidence>
<gene>
    <name evidence="4" type="ORF">AMYX_06800</name>
</gene>
<feature type="domain" description="HMA" evidence="3">
    <location>
        <begin position="58"/>
        <end position="124"/>
    </location>
</feature>
<organism evidence="4 5">
    <name type="scientific">Anaeromyxobacter diazotrophicus</name>
    <dbReference type="NCBI Taxonomy" id="2590199"/>
    <lineage>
        <taxon>Bacteria</taxon>
        <taxon>Pseudomonadati</taxon>
        <taxon>Myxococcota</taxon>
        <taxon>Myxococcia</taxon>
        <taxon>Myxococcales</taxon>
        <taxon>Cystobacterineae</taxon>
        <taxon>Anaeromyxobacteraceae</taxon>
        <taxon>Anaeromyxobacter</taxon>
    </lineage>
</organism>
<dbReference type="PROSITE" id="PS01047">
    <property type="entry name" value="HMA_1"/>
    <property type="match status" value="1"/>
</dbReference>
<dbReference type="InterPro" id="IPR017969">
    <property type="entry name" value="Heavy-metal-associated_CS"/>
</dbReference>
<proteinExistence type="predicted"/>
<protein>
    <recommendedName>
        <fullName evidence="3">HMA domain-containing protein</fullName>
    </recommendedName>
</protein>
<evidence type="ECO:0000259" key="3">
    <source>
        <dbReference type="PROSITE" id="PS50846"/>
    </source>
</evidence>
<dbReference type="PANTHER" id="PTHR46594">
    <property type="entry name" value="P-TYPE CATION-TRANSPORTING ATPASE"/>
    <property type="match status" value="1"/>
</dbReference>
<dbReference type="Gene3D" id="3.30.70.100">
    <property type="match status" value="1"/>
</dbReference>
<dbReference type="SUPFAM" id="SSF55008">
    <property type="entry name" value="HMA, heavy metal-associated domain"/>
    <property type="match status" value="1"/>
</dbReference>
<reference evidence="5" key="1">
    <citation type="journal article" date="2020" name="Appl. Environ. Microbiol.">
        <title>Diazotrophic Anaeromyxobacter Isolates from Soils.</title>
        <authorList>
            <person name="Masuda Y."/>
            <person name="Yamanaka H."/>
            <person name="Xu Z.X."/>
            <person name="Shiratori Y."/>
            <person name="Aono T."/>
            <person name="Amachi S."/>
            <person name="Senoo K."/>
            <person name="Itoh H."/>
        </authorList>
    </citation>
    <scope>NUCLEOTIDE SEQUENCE [LARGE SCALE GENOMIC DNA]</scope>
    <source>
        <strain evidence="5">R267</strain>
    </source>
</reference>
<dbReference type="FunFam" id="3.30.70.100:FF:000001">
    <property type="entry name" value="ATPase copper transporting beta"/>
    <property type="match status" value="1"/>
</dbReference>
<dbReference type="InterPro" id="IPR036163">
    <property type="entry name" value="HMA_dom_sf"/>
</dbReference>
<name>A0A7I9VI59_9BACT</name>
<dbReference type="GO" id="GO:0046872">
    <property type="term" value="F:metal ion binding"/>
    <property type="evidence" value="ECO:0007669"/>
    <property type="project" value="UniProtKB-KW"/>
</dbReference>
<dbReference type="Pfam" id="PF00403">
    <property type="entry name" value="HMA"/>
    <property type="match status" value="1"/>
</dbReference>
<feature type="signal peptide" evidence="2">
    <location>
        <begin position="1"/>
        <end position="20"/>
    </location>
</feature>
<dbReference type="EMBL" id="BJTG01000002">
    <property type="protein sequence ID" value="GEJ55939.1"/>
    <property type="molecule type" value="Genomic_DNA"/>
</dbReference>
<evidence type="ECO:0000256" key="2">
    <source>
        <dbReference type="SAM" id="SignalP"/>
    </source>
</evidence>
<keyword evidence="2" id="KW-0732">Signal</keyword>
<evidence type="ECO:0000313" key="4">
    <source>
        <dbReference type="EMBL" id="GEJ55939.1"/>
    </source>
</evidence>
<dbReference type="RefSeq" id="WP_235969436.1">
    <property type="nucleotide sequence ID" value="NZ_BJTG01000002.1"/>
</dbReference>
<evidence type="ECO:0000256" key="1">
    <source>
        <dbReference type="ARBA" id="ARBA00022723"/>
    </source>
</evidence>
<keyword evidence="5" id="KW-1185">Reference proteome</keyword>
<sequence>MTRLVLLAAALVLAPAAALACADCDMHKDSAAHAHAGKAAGPAAAGAAQAEALPAGQARVTIPVSGMHCDHCTSRVKTALGQVKGVKSVDASVEQGQAVVAYEKGQVDPAQLAKRIDELGFKAGAPKQD</sequence>